<gene>
    <name evidence="2" type="ORF">WA026_022161</name>
</gene>
<accession>A0AAW1TPA0</accession>
<reference evidence="2 3" key="1">
    <citation type="submission" date="2023-03" db="EMBL/GenBank/DDBJ databases">
        <title>Genome insight into feeding habits of ladybird beetles.</title>
        <authorList>
            <person name="Li H.-S."/>
            <person name="Huang Y.-H."/>
            <person name="Pang H."/>
        </authorList>
    </citation>
    <scope>NUCLEOTIDE SEQUENCE [LARGE SCALE GENOMIC DNA]</scope>
    <source>
        <strain evidence="2">SYSU_2023b</strain>
        <tissue evidence="2">Whole body</tissue>
    </source>
</reference>
<comment type="caution">
    <text evidence="2">The sequence shown here is derived from an EMBL/GenBank/DDBJ whole genome shotgun (WGS) entry which is preliminary data.</text>
</comment>
<evidence type="ECO:0000256" key="1">
    <source>
        <dbReference type="SAM" id="MobiDB-lite"/>
    </source>
</evidence>
<dbReference type="EMBL" id="JARQZJ010000018">
    <property type="protein sequence ID" value="KAK9873356.1"/>
    <property type="molecule type" value="Genomic_DNA"/>
</dbReference>
<evidence type="ECO:0000313" key="2">
    <source>
        <dbReference type="EMBL" id="KAK9873356.1"/>
    </source>
</evidence>
<protein>
    <submittedName>
        <fullName evidence="2">Uncharacterized protein</fullName>
    </submittedName>
</protein>
<feature type="compositionally biased region" description="Polar residues" evidence="1">
    <location>
        <begin position="21"/>
        <end position="31"/>
    </location>
</feature>
<dbReference type="Proteomes" id="UP001431783">
    <property type="component" value="Unassembled WGS sequence"/>
</dbReference>
<feature type="region of interest" description="Disordered" evidence="1">
    <location>
        <begin position="21"/>
        <end position="57"/>
    </location>
</feature>
<sequence>MAAVGASRHSGVTMSVSMNFIQGATGPTTGGQHAAQPFYNPRHAATPAHTQEQVQPDRPIGYGAFGVVWSTLESLSWNKEGICPFFPIGKKPNSSLKNFENLPTISVV</sequence>
<proteinExistence type="predicted"/>
<keyword evidence="3" id="KW-1185">Reference proteome</keyword>
<organism evidence="2 3">
    <name type="scientific">Henosepilachna vigintioctopunctata</name>
    <dbReference type="NCBI Taxonomy" id="420089"/>
    <lineage>
        <taxon>Eukaryota</taxon>
        <taxon>Metazoa</taxon>
        <taxon>Ecdysozoa</taxon>
        <taxon>Arthropoda</taxon>
        <taxon>Hexapoda</taxon>
        <taxon>Insecta</taxon>
        <taxon>Pterygota</taxon>
        <taxon>Neoptera</taxon>
        <taxon>Endopterygota</taxon>
        <taxon>Coleoptera</taxon>
        <taxon>Polyphaga</taxon>
        <taxon>Cucujiformia</taxon>
        <taxon>Coccinelloidea</taxon>
        <taxon>Coccinellidae</taxon>
        <taxon>Epilachninae</taxon>
        <taxon>Epilachnini</taxon>
        <taxon>Henosepilachna</taxon>
    </lineage>
</organism>
<name>A0AAW1TPA0_9CUCU</name>
<dbReference type="AlphaFoldDB" id="A0AAW1TPA0"/>
<evidence type="ECO:0000313" key="3">
    <source>
        <dbReference type="Proteomes" id="UP001431783"/>
    </source>
</evidence>